<keyword evidence="5 8" id="KW-0645">Protease</keyword>
<evidence type="ECO:0000259" key="9">
    <source>
        <dbReference type="Pfam" id="PF10502"/>
    </source>
</evidence>
<evidence type="ECO:0000256" key="6">
    <source>
        <dbReference type="ARBA" id="ARBA00022801"/>
    </source>
</evidence>
<keyword evidence="8" id="KW-0472">Membrane</keyword>
<protein>
    <recommendedName>
        <fullName evidence="4 8">Signal peptidase I</fullName>
        <ecNumber evidence="4 8">3.4.21.89</ecNumber>
    </recommendedName>
</protein>
<keyword evidence="11" id="KW-1185">Reference proteome</keyword>
<organism evidence="10 11">
    <name type="scientific">Sinomonas humi</name>
    <dbReference type="NCBI Taxonomy" id="1338436"/>
    <lineage>
        <taxon>Bacteria</taxon>
        <taxon>Bacillati</taxon>
        <taxon>Actinomycetota</taxon>
        <taxon>Actinomycetes</taxon>
        <taxon>Micrococcales</taxon>
        <taxon>Micrococcaceae</taxon>
        <taxon>Sinomonas</taxon>
    </lineage>
</organism>
<dbReference type="PROSITE" id="PS00501">
    <property type="entry name" value="SPASE_I_1"/>
    <property type="match status" value="1"/>
</dbReference>
<comment type="similarity">
    <text evidence="3 8">Belongs to the peptidase S26 family.</text>
</comment>
<reference evidence="10 11" key="1">
    <citation type="submission" date="2014-09" db="EMBL/GenBank/DDBJ databases">
        <title>Genome sequence of Sinomonas sp. MUSC 117.</title>
        <authorList>
            <person name="Lee L.-H."/>
        </authorList>
    </citation>
    <scope>NUCLEOTIDE SEQUENCE [LARGE SCALE GENOMIC DNA]</scope>
    <source>
        <strain evidence="10 11">MUSC 117</strain>
    </source>
</reference>
<dbReference type="PANTHER" id="PTHR43390:SF1">
    <property type="entry name" value="CHLOROPLAST PROCESSING PEPTIDASE"/>
    <property type="match status" value="1"/>
</dbReference>
<accession>A0A0B2ABF5</accession>
<dbReference type="NCBIfam" id="TIGR02227">
    <property type="entry name" value="sigpep_I_bact"/>
    <property type="match status" value="1"/>
</dbReference>
<evidence type="ECO:0000256" key="1">
    <source>
        <dbReference type="ARBA" id="ARBA00000677"/>
    </source>
</evidence>
<dbReference type="SUPFAM" id="SSF51306">
    <property type="entry name" value="LexA/Signal peptidase"/>
    <property type="match status" value="1"/>
</dbReference>
<comment type="caution">
    <text evidence="10">The sequence shown here is derived from an EMBL/GenBank/DDBJ whole genome shotgun (WGS) entry which is preliminary data.</text>
</comment>
<dbReference type="GO" id="GO:0004252">
    <property type="term" value="F:serine-type endopeptidase activity"/>
    <property type="evidence" value="ECO:0007669"/>
    <property type="project" value="InterPro"/>
</dbReference>
<keyword evidence="6 8" id="KW-0378">Hydrolase</keyword>
<dbReference type="OrthoDB" id="9815782at2"/>
<feature type="transmembrane region" description="Helical" evidence="8">
    <location>
        <begin position="9"/>
        <end position="31"/>
    </location>
</feature>
<proteinExistence type="inferred from homology"/>
<dbReference type="InterPro" id="IPR019533">
    <property type="entry name" value="Peptidase_S26"/>
</dbReference>
<name>A0A0B2ABF5_9MICC</name>
<evidence type="ECO:0000313" key="10">
    <source>
        <dbReference type="EMBL" id="KHL00530.1"/>
    </source>
</evidence>
<feature type="active site" evidence="7">
    <location>
        <position position="105"/>
    </location>
</feature>
<dbReference type="GO" id="GO:0005886">
    <property type="term" value="C:plasma membrane"/>
    <property type="evidence" value="ECO:0007669"/>
    <property type="project" value="UniProtKB-SubCell"/>
</dbReference>
<keyword evidence="8" id="KW-1133">Transmembrane helix</keyword>
<dbReference type="PROSITE" id="PS00761">
    <property type="entry name" value="SPASE_I_3"/>
    <property type="match status" value="1"/>
</dbReference>
<dbReference type="AlphaFoldDB" id="A0A0B2ABF5"/>
<evidence type="ECO:0000256" key="3">
    <source>
        <dbReference type="ARBA" id="ARBA00009370"/>
    </source>
</evidence>
<sequence length="218" mass="24340">MLSWLREIALILVISIVLSFVIKTFFFKAFYIPSESMVPTLEENDRIFVNLMVPRNFALQRGDVVVFKDTKGWLPPSNDGAQNWFQKTLEFIGLLPDTSQQYLVKRLIGLPGDHVVCCDAQQRITVNGVALVEPYVNPAEVPRPVPFDVVVPAGDVWVMGDNRNHSSDSRFHNAAQPGNGFIDEKDIEGQAVVIAWPLNRLGTLSNYSSTFSSIPAPH</sequence>
<evidence type="ECO:0000313" key="11">
    <source>
        <dbReference type="Proteomes" id="UP000030982"/>
    </source>
</evidence>
<dbReference type="STRING" id="1338436.LK10_19880"/>
<dbReference type="Proteomes" id="UP000030982">
    <property type="component" value="Unassembled WGS sequence"/>
</dbReference>
<evidence type="ECO:0000256" key="7">
    <source>
        <dbReference type="PIRSR" id="PIRSR600223-1"/>
    </source>
</evidence>
<feature type="domain" description="Peptidase S26" evidence="9">
    <location>
        <begin position="6"/>
        <end position="196"/>
    </location>
</feature>
<comment type="subcellular location">
    <subcellularLocation>
        <location evidence="2">Cell membrane</location>
        <topology evidence="2">Single-pass type II membrane protein</topology>
    </subcellularLocation>
    <subcellularLocation>
        <location evidence="8">Membrane</location>
        <topology evidence="8">Single-pass type II membrane protein</topology>
    </subcellularLocation>
</comment>
<dbReference type="CDD" id="cd06530">
    <property type="entry name" value="S26_SPase_I"/>
    <property type="match status" value="1"/>
</dbReference>
<evidence type="ECO:0000256" key="8">
    <source>
        <dbReference type="RuleBase" id="RU362042"/>
    </source>
</evidence>
<dbReference type="Pfam" id="PF10502">
    <property type="entry name" value="Peptidase_S26"/>
    <property type="match status" value="1"/>
</dbReference>
<dbReference type="Gene3D" id="2.10.109.10">
    <property type="entry name" value="Umud Fragment, subunit A"/>
    <property type="match status" value="1"/>
</dbReference>
<evidence type="ECO:0000256" key="5">
    <source>
        <dbReference type="ARBA" id="ARBA00022670"/>
    </source>
</evidence>
<dbReference type="InterPro" id="IPR036286">
    <property type="entry name" value="LexA/Signal_pep-like_sf"/>
</dbReference>
<comment type="catalytic activity">
    <reaction evidence="1 8">
        <text>Cleavage of hydrophobic, N-terminal signal or leader sequences from secreted and periplasmic proteins.</text>
        <dbReference type="EC" id="3.4.21.89"/>
    </reaction>
</comment>
<dbReference type="PRINTS" id="PR00727">
    <property type="entry name" value="LEADERPTASE"/>
</dbReference>
<dbReference type="InterPro" id="IPR000223">
    <property type="entry name" value="Pept_S26A_signal_pept_1"/>
</dbReference>
<dbReference type="InterPro" id="IPR019758">
    <property type="entry name" value="Pept_S26A_signal_pept_1_CS"/>
</dbReference>
<dbReference type="PANTHER" id="PTHR43390">
    <property type="entry name" value="SIGNAL PEPTIDASE I"/>
    <property type="match status" value="1"/>
</dbReference>
<feature type="active site" evidence="7">
    <location>
        <position position="36"/>
    </location>
</feature>
<keyword evidence="8" id="KW-0812">Transmembrane</keyword>
<evidence type="ECO:0000256" key="4">
    <source>
        <dbReference type="ARBA" id="ARBA00013208"/>
    </source>
</evidence>
<dbReference type="EC" id="3.4.21.89" evidence="4 8"/>
<dbReference type="GO" id="GO:0006465">
    <property type="term" value="P:signal peptide processing"/>
    <property type="evidence" value="ECO:0007669"/>
    <property type="project" value="InterPro"/>
</dbReference>
<evidence type="ECO:0000256" key="2">
    <source>
        <dbReference type="ARBA" id="ARBA00004401"/>
    </source>
</evidence>
<dbReference type="GO" id="GO:0009003">
    <property type="term" value="F:signal peptidase activity"/>
    <property type="evidence" value="ECO:0007669"/>
    <property type="project" value="UniProtKB-EC"/>
</dbReference>
<gene>
    <name evidence="10" type="ORF">LK10_19880</name>
</gene>
<dbReference type="EMBL" id="JTDL01000152">
    <property type="protein sequence ID" value="KHL00530.1"/>
    <property type="molecule type" value="Genomic_DNA"/>
</dbReference>
<dbReference type="InterPro" id="IPR019756">
    <property type="entry name" value="Pept_S26A_signal_pept_1_Ser-AS"/>
</dbReference>